<evidence type="ECO:0008006" key="4">
    <source>
        <dbReference type="Google" id="ProtNLM"/>
    </source>
</evidence>
<evidence type="ECO:0000256" key="1">
    <source>
        <dbReference type="SAM" id="Phobius"/>
    </source>
</evidence>
<dbReference type="GeneID" id="27315414"/>
<dbReference type="STRING" id="253628.A0A0D2A3X2"/>
<dbReference type="VEuPathDB" id="FungiDB:PV09_07441"/>
<keyword evidence="1" id="KW-1133">Transmembrane helix</keyword>
<dbReference type="Gene3D" id="3.50.50.60">
    <property type="entry name" value="FAD/NAD(P)-binding domain"/>
    <property type="match status" value="1"/>
</dbReference>
<dbReference type="Gene3D" id="3.30.9.30">
    <property type="match status" value="1"/>
</dbReference>
<dbReference type="SUPFAM" id="SSF51905">
    <property type="entry name" value="FAD/NAD(P)-binding domain"/>
    <property type="match status" value="1"/>
</dbReference>
<gene>
    <name evidence="2" type="ORF">PV09_07441</name>
</gene>
<name>A0A0D2A3X2_9PEZI</name>
<accession>A0A0D2A3X2</accession>
<reference evidence="2 3" key="1">
    <citation type="submission" date="2015-01" db="EMBL/GenBank/DDBJ databases">
        <title>The Genome Sequence of Ochroconis gallopava CBS43764.</title>
        <authorList>
            <consortium name="The Broad Institute Genomics Platform"/>
            <person name="Cuomo C."/>
            <person name="de Hoog S."/>
            <person name="Gorbushina A."/>
            <person name="Stielow B."/>
            <person name="Teixiera M."/>
            <person name="Abouelleil A."/>
            <person name="Chapman S.B."/>
            <person name="Priest M."/>
            <person name="Young S.K."/>
            <person name="Wortman J."/>
            <person name="Nusbaum C."/>
            <person name="Birren B."/>
        </authorList>
    </citation>
    <scope>NUCLEOTIDE SEQUENCE [LARGE SCALE GENOMIC DNA]</scope>
    <source>
        <strain evidence="2 3">CBS 43764</strain>
    </source>
</reference>
<keyword evidence="3" id="KW-1185">Reference proteome</keyword>
<feature type="transmembrane region" description="Helical" evidence="1">
    <location>
        <begin position="7"/>
        <end position="26"/>
    </location>
</feature>
<dbReference type="PANTHER" id="PTHR46865:SF2">
    <property type="entry name" value="MONOOXYGENASE"/>
    <property type="match status" value="1"/>
</dbReference>
<evidence type="ECO:0000313" key="2">
    <source>
        <dbReference type="EMBL" id="KIW01155.1"/>
    </source>
</evidence>
<organism evidence="2 3">
    <name type="scientific">Verruconis gallopava</name>
    <dbReference type="NCBI Taxonomy" id="253628"/>
    <lineage>
        <taxon>Eukaryota</taxon>
        <taxon>Fungi</taxon>
        <taxon>Dikarya</taxon>
        <taxon>Ascomycota</taxon>
        <taxon>Pezizomycotina</taxon>
        <taxon>Dothideomycetes</taxon>
        <taxon>Pleosporomycetidae</taxon>
        <taxon>Venturiales</taxon>
        <taxon>Sympoventuriaceae</taxon>
        <taxon>Verruconis</taxon>
    </lineage>
</organism>
<keyword evidence="1" id="KW-0812">Transmembrane</keyword>
<dbReference type="InterPro" id="IPR036188">
    <property type="entry name" value="FAD/NAD-bd_sf"/>
</dbReference>
<dbReference type="Proteomes" id="UP000053259">
    <property type="component" value="Unassembled WGS sequence"/>
</dbReference>
<dbReference type="AlphaFoldDB" id="A0A0D2A3X2"/>
<dbReference type="OrthoDB" id="655030at2759"/>
<dbReference type="HOGENOM" id="CLU_009665_1_1_1"/>
<dbReference type="InterPro" id="IPR051704">
    <property type="entry name" value="FAD_aromatic-hydroxylase"/>
</dbReference>
<protein>
    <recommendedName>
        <fullName evidence="4">FAD-binding domain-containing protein</fullName>
    </recommendedName>
</protein>
<dbReference type="InParanoid" id="A0A0D2A3X2"/>
<dbReference type="EMBL" id="KN847557">
    <property type="protein sequence ID" value="KIW01155.1"/>
    <property type="molecule type" value="Genomic_DNA"/>
</dbReference>
<dbReference type="PANTHER" id="PTHR46865">
    <property type="entry name" value="OXIDOREDUCTASE-RELATED"/>
    <property type="match status" value="1"/>
</dbReference>
<evidence type="ECO:0000313" key="3">
    <source>
        <dbReference type="Proteomes" id="UP000053259"/>
    </source>
</evidence>
<keyword evidence="1" id="KW-0472">Membrane</keyword>
<dbReference type="RefSeq" id="XP_016211024.1">
    <property type="nucleotide sequence ID" value="XM_016361204.1"/>
</dbReference>
<sequence>MSCQQSLNILISGCGIAAPVLAYWLLRANPLNTITILDRDPEIRLTGASVDIRSSAVDIIKWMAVEEEIRKHTTNEEGIQWIDATGKPIATMRATGRTDIQSFTSEFEIFRGELAKIFLVTVLDRVNVIYNETVEKYQELEDGVEVTLTMSKNMVRYDVLVAADGFGSKIRGMMLNAPSRDQVFDEGVHIAYFTLKKDLLQGGKYAKWYSTTGGRCVLVRPDPSPEGRTRANLMTVTTKKDVGTKKRLNDALAKGNNAFMDVMSDMYKDVGWLTPEILKGMRESDDFYCSLFGQIRSPHLCTKRVVLLGDAGYATPGIGTSLAIIGAYVLAGELATTPDHIPAALKRYEALMQPFVKSHQGGVGEIAMQLMVPQTRLAISIRNAFLFTFMGLKLDRVVMRAAAWMGFSEKKLAMPDYPWTKNEG</sequence>
<proteinExistence type="predicted"/>